<dbReference type="PANTHER" id="PTHR45920:SF4">
    <property type="entry name" value="FORMIN HOMOLOGY 2 DOMAIN CONTAINING, ISOFORM I"/>
    <property type="match status" value="1"/>
</dbReference>
<dbReference type="GO" id="GO:0005856">
    <property type="term" value="C:cytoskeleton"/>
    <property type="evidence" value="ECO:0007669"/>
    <property type="project" value="TreeGrafter"/>
</dbReference>
<feature type="non-terminal residue" evidence="1">
    <location>
        <position position="1"/>
    </location>
</feature>
<dbReference type="InterPro" id="IPR011989">
    <property type="entry name" value="ARM-like"/>
</dbReference>
<proteinExistence type="predicted"/>
<accession>A0A6H5GEP8</accession>
<dbReference type="PANTHER" id="PTHR45920">
    <property type="entry name" value="FORMIN HOMOLOGY 2 DOMAIN CONTAINING, ISOFORM I"/>
    <property type="match status" value="1"/>
</dbReference>
<dbReference type="GO" id="GO:0030866">
    <property type="term" value="P:cortical actin cytoskeleton organization"/>
    <property type="evidence" value="ECO:0007669"/>
    <property type="project" value="TreeGrafter"/>
</dbReference>
<dbReference type="Proteomes" id="UP000479000">
    <property type="component" value="Unassembled WGS sequence"/>
</dbReference>
<dbReference type="GO" id="GO:0051015">
    <property type="term" value="F:actin filament binding"/>
    <property type="evidence" value="ECO:0007669"/>
    <property type="project" value="TreeGrafter"/>
</dbReference>
<dbReference type="GO" id="GO:0005737">
    <property type="term" value="C:cytoplasm"/>
    <property type="evidence" value="ECO:0007669"/>
    <property type="project" value="TreeGrafter"/>
</dbReference>
<evidence type="ECO:0000313" key="2">
    <source>
        <dbReference type="Proteomes" id="UP000479000"/>
    </source>
</evidence>
<dbReference type="Gene3D" id="1.25.10.10">
    <property type="entry name" value="Leucine-rich Repeat Variant"/>
    <property type="match status" value="1"/>
</dbReference>
<sequence length="191" mass="21066">RTSGSAPFDNARTGQRYPEAIGFRVRRRLTVIDRQPNVAVILQNGPNFLGRSGGKLFVVTGRRPAALASVTSFSSENGPPFIFSARSIRQNVTVDPSDRPPAYCCLSRSFRLSLPSLSVRLFVSAHPQKPPYRPPGRIPSFCEPSCRCGSMPSSEDKDLVHEFVQKDGLACLIKVGSDVDQHYQNYILRGT</sequence>
<organism evidence="1 2">
    <name type="scientific">Nesidiocoris tenuis</name>
    <dbReference type="NCBI Taxonomy" id="355587"/>
    <lineage>
        <taxon>Eukaryota</taxon>
        <taxon>Metazoa</taxon>
        <taxon>Ecdysozoa</taxon>
        <taxon>Arthropoda</taxon>
        <taxon>Hexapoda</taxon>
        <taxon>Insecta</taxon>
        <taxon>Pterygota</taxon>
        <taxon>Neoptera</taxon>
        <taxon>Paraneoptera</taxon>
        <taxon>Hemiptera</taxon>
        <taxon>Heteroptera</taxon>
        <taxon>Panheteroptera</taxon>
        <taxon>Cimicomorpha</taxon>
        <taxon>Miridae</taxon>
        <taxon>Dicyphina</taxon>
        <taxon>Nesidiocoris</taxon>
    </lineage>
</organism>
<dbReference type="AlphaFoldDB" id="A0A6H5GEP8"/>
<dbReference type="OrthoDB" id="9806920at2759"/>
<dbReference type="EMBL" id="CADCXU010011830">
    <property type="protein sequence ID" value="CAB0001964.1"/>
    <property type="molecule type" value="Genomic_DNA"/>
</dbReference>
<name>A0A6H5GEP8_9HEMI</name>
<gene>
    <name evidence="1" type="ORF">NTEN_LOCUS7751</name>
</gene>
<evidence type="ECO:0000313" key="1">
    <source>
        <dbReference type="EMBL" id="CAB0001964.1"/>
    </source>
</evidence>
<reference evidence="1 2" key="1">
    <citation type="submission" date="2020-02" db="EMBL/GenBank/DDBJ databases">
        <authorList>
            <person name="Ferguson B K."/>
        </authorList>
    </citation>
    <scope>NUCLEOTIDE SEQUENCE [LARGE SCALE GENOMIC DNA]</scope>
</reference>
<keyword evidence="2" id="KW-1185">Reference proteome</keyword>
<protein>
    <submittedName>
        <fullName evidence="1">Uncharacterized protein</fullName>
    </submittedName>
</protein>